<keyword evidence="2" id="KW-0812">Transmembrane</keyword>
<evidence type="ECO:0000313" key="5">
    <source>
        <dbReference type="Proteomes" id="UP000830542"/>
    </source>
</evidence>
<dbReference type="GeneID" id="71761417"/>
<dbReference type="RefSeq" id="WP_244704865.1">
    <property type="nucleotide sequence ID" value="NZ_BAAADN010000041.1"/>
</dbReference>
<gene>
    <name evidence="3" type="ORF">GCM10008985_26460</name>
    <name evidence="4" type="ORF">MUK72_06175</name>
</gene>
<dbReference type="KEGG" id="hdo:MUK72_06175"/>
<feature type="compositionally biased region" description="Low complexity" evidence="1">
    <location>
        <begin position="9"/>
        <end position="25"/>
    </location>
</feature>
<reference evidence="3" key="1">
    <citation type="journal article" date="2014" name="Int. J. Syst. Evol. Microbiol.">
        <title>Complete genome sequence of Corynebacterium casei LMG S-19264T (=DSM 44701T), isolated from a smear-ripened cheese.</title>
        <authorList>
            <consortium name="US DOE Joint Genome Institute (JGI-PGF)"/>
            <person name="Walter F."/>
            <person name="Albersmeier A."/>
            <person name="Kalinowski J."/>
            <person name="Ruckert C."/>
        </authorList>
    </citation>
    <scope>NUCLEOTIDE SEQUENCE</scope>
    <source>
        <strain evidence="3">JCM 12289</strain>
    </source>
</reference>
<feature type="transmembrane region" description="Helical" evidence="2">
    <location>
        <begin position="181"/>
        <end position="205"/>
    </location>
</feature>
<organism evidence="3 6">
    <name type="scientific">Halococcus dombrowskii</name>
    <dbReference type="NCBI Taxonomy" id="179637"/>
    <lineage>
        <taxon>Archaea</taxon>
        <taxon>Methanobacteriati</taxon>
        <taxon>Methanobacteriota</taxon>
        <taxon>Stenosarchaea group</taxon>
        <taxon>Halobacteria</taxon>
        <taxon>Halobacteriales</taxon>
        <taxon>Halococcaceae</taxon>
        <taxon>Halococcus</taxon>
    </lineage>
</organism>
<protein>
    <submittedName>
        <fullName evidence="4">FUSC family protein</fullName>
    </submittedName>
</protein>
<dbReference type="AlphaFoldDB" id="A0AAV3SJY6"/>
<evidence type="ECO:0000256" key="1">
    <source>
        <dbReference type="SAM" id="MobiDB-lite"/>
    </source>
</evidence>
<reference evidence="3" key="3">
    <citation type="submission" date="2023-12" db="EMBL/GenBank/DDBJ databases">
        <authorList>
            <person name="Sun Q."/>
            <person name="Inoue M."/>
        </authorList>
    </citation>
    <scope>NUCLEOTIDE SEQUENCE</scope>
    <source>
        <strain evidence="3">JCM 12289</strain>
    </source>
</reference>
<keyword evidence="2" id="KW-1133">Transmembrane helix</keyword>
<evidence type="ECO:0000313" key="3">
    <source>
        <dbReference type="EMBL" id="GAA0468141.1"/>
    </source>
</evidence>
<accession>A0AAV3SJY6</accession>
<keyword evidence="2" id="KW-0472">Membrane</keyword>
<reference evidence="4" key="2">
    <citation type="submission" date="2022-04" db="EMBL/GenBank/DDBJ databases">
        <title>Sequencing and genomic assembly of Halococcus dombrowskii.</title>
        <authorList>
            <person name="Lim S.W."/>
            <person name="MacLea K.S."/>
        </authorList>
    </citation>
    <scope>NUCLEOTIDE SEQUENCE</scope>
    <source>
        <strain evidence="4">H4</strain>
    </source>
</reference>
<evidence type="ECO:0000313" key="4">
    <source>
        <dbReference type="EMBL" id="UOO96289.1"/>
    </source>
</evidence>
<dbReference type="EMBL" id="BAAADN010000041">
    <property type="protein sequence ID" value="GAA0468141.1"/>
    <property type="molecule type" value="Genomic_DNA"/>
</dbReference>
<name>A0AAV3SJY6_HALDO</name>
<keyword evidence="5" id="KW-1185">Reference proteome</keyword>
<dbReference type="Proteomes" id="UP000830542">
    <property type="component" value="Chromosome"/>
</dbReference>
<evidence type="ECO:0000313" key="6">
    <source>
        <dbReference type="Proteomes" id="UP001500962"/>
    </source>
</evidence>
<dbReference type="NCBIfam" id="NF041770">
    <property type="entry name" value="CFI_box_CTERM"/>
    <property type="match status" value="1"/>
</dbReference>
<dbReference type="EMBL" id="CP095005">
    <property type="protein sequence ID" value="UOO96289.1"/>
    <property type="molecule type" value="Genomic_DNA"/>
</dbReference>
<feature type="region of interest" description="Disordered" evidence="1">
    <location>
        <begin position="1"/>
        <end position="44"/>
    </location>
</feature>
<evidence type="ECO:0000256" key="2">
    <source>
        <dbReference type="SAM" id="Phobius"/>
    </source>
</evidence>
<dbReference type="InterPro" id="IPR049886">
    <property type="entry name" value="CFI_box_CTERM_dom"/>
</dbReference>
<proteinExistence type="predicted"/>
<sequence>MSDGDAEQAADSSADDTSPSDESAAVETGPTAVGDGRKKHVSVRTRADEYHDHGDVYLKQSSVAFLVSPESSFPDGMTTRYAKDDLSRVAVTQHHSMCFITTATAGEGPALDALRGFRDDALARSLPGRALVATYDTVSPPIAATLARHPGARTTRLVAWLVQRCGVLARRRTRASPVRRAALTGALVALYVVGVAVAAIGHLAIRLRERR</sequence>
<dbReference type="Proteomes" id="UP001500962">
    <property type="component" value="Unassembled WGS sequence"/>
</dbReference>